<evidence type="ECO:0000313" key="1">
    <source>
        <dbReference type="EMBL" id="CAL8083946.1"/>
    </source>
</evidence>
<accession>A0ABP1PZP6</accession>
<dbReference type="Proteomes" id="UP001642540">
    <property type="component" value="Unassembled WGS sequence"/>
</dbReference>
<comment type="caution">
    <text evidence="1">The sequence shown here is derived from an EMBL/GenBank/DDBJ whole genome shotgun (WGS) entry which is preliminary data.</text>
</comment>
<evidence type="ECO:0000313" key="2">
    <source>
        <dbReference type="Proteomes" id="UP001642540"/>
    </source>
</evidence>
<proteinExistence type="predicted"/>
<dbReference type="EMBL" id="CAXLJM020000017">
    <property type="protein sequence ID" value="CAL8083946.1"/>
    <property type="molecule type" value="Genomic_DNA"/>
</dbReference>
<gene>
    <name evidence="1" type="ORF">ODALV1_LOCUS5645</name>
</gene>
<organism evidence="1 2">
    <name type="scientific">Orchesella dallaii</name>
    <dbReference type="NCBI Taxonomy" id="48710"/>
    <lineage>
        <taxon>Eukaryota</taxon>
        <taxon>Metazoa</taxon>
        <taxon>Ecdysozoa</taxon>
        <taxon>Arthropoda</taxon>
        <taxon>Hexapoda</taxon>
        <taxon>Collembola</taxon>
        <taxon>Entomobryomorpha</taxon>
        <taxon>Entomobryoidea</taxon>
        <taxon>Orchesellidae</taxon>
        <taxon>Orchesellinae</taxon>
        <taxon>Orchesella</taxon>
    </lineage>
</organism>
<name>A0ABP1PZP6_9HEXA</name>
<protein>
    <submittedName>
        <fullName evidence="1">Uncharacterized protein</fullName>
    </submittedName>
</protein>
<reference evidence="1 2" key="1">
    <citation type="submission" date="2024-08" db="EMBL/GenBank/DDBJ databases">
        <authorList>
            <person name="Cucini C."/>
            <person name="Frati F."/>
        </authorList>
    </citation>
    <scope>NUCLEOTIDE SEQUENCE [LARGE SCALE GENOMIC DNA]</scope>
</reference>
<sequence length="238" mass="26927">MAYTIPTQSFFCIGYAGAGERLPSPYRIGGCEAITVQCHRATSVPLPYAARKRHLNVEYVLTSWLGNDSKSVSFPCAKPKKFLKHKQTPQSVPDPAWPTWEVDVVKSYEIESCSIDETVIKKRRRRSSEVSFVVINPFCEPTSSIYLPHNGEMLVRSAQKKKRPKTEQARCEYCAVVCLRVIEDLTHKDYIAGYAPTNNNFADNVDNVIDIMAKLGRVVGGPLTWEEHQRIEEEDLCN</sequence>
<keyword evidence="2" id="KW-1185">Reference proteome</keyword>